<dbReference type="PANTHER" id="PTHR46832:SF1">
    <property type="entry name" value="5'-METHYLTHIOADENOSINE_S-ADENOSYLHOMOCYSTEINE NUCLEOSIDASE"/>
    <property type="match status" value="1"/>
</dbReference>
<dbReference type="GO" id="GO:0008930">
    <property type="term" value="F:methylthioadenosine nucleosidase activity"/>
    <property type="evidence" value="ECO:0007669"/>
    <property type="project" value="InterPro"/>
</dbReference>
<dbReference type="GO" id="GO:0009164">
    <property type="term" value="P:nucleoside catabolic process"/>
    <property type="evidence" value="ECO:0007669"/>
    <property type="project" value="InterPro"/>
</dbReference>
<evidence type="ECO:0000313" key="9">
    <source>
        <dbReference type="Proteomes" id="UP001642409"/>
    </source>
</evidence>
<evidence type="ECO:0000313" key="8">
    <source>
        <dbReference type="EMBL" id="CAL6082028.1"/>
    </source>
</evidence>
<protein>
    <recommendedName>
        <fullName evidence="2">adenosylhomocysteine nucleosidase</fullName>
        <ecNumber evidence="2">3.2.2.9</ecNumber>
    </recommendedName>
</protein>
<dbReference type="NCBIfam" id="TIGR01704">
    <property type="entry name" value="MTA_SAH-Nsdase"/>
    <property type="match status" value="1"/>
</dbReference>
<evidence type="ECO:0000256" key="4">
    <source>
        <dbReference type="ARBA" id="ARBA00022801"/>
    </source>
</evidence>
<keyword evidence="4" id="KW-0378">Hydrolase</keyword>
<reference evidence="8 9" key="2">
    <citation type="submission" date="2024-07" db="EMBL/GenBank/DDBJ databases">
        <authorList>
            <person name="Akdeniz Z."/>
        </authorList>
    </citation>
    <scope>NUCLEOTIDE SEQUENCE [LARGE SCALE GENOMIC DNA]</scope>
</reference>
<dbReference type="Proteomes" id="UP001642409">
    <property type="component" value="Unassembled WGS sequence"/>
</dbReference>
<reference evidence="7" key="1">
    <citation type="submission" date="2023-06" db="EMBL/GenBank/DDBJ databases">
        <authorList>
            <person name="Kurt Z."/>
        </authorList>
    </citation>
    <scope>NUCLEOTIDE SEQUENCE</scope>
</reference>
<dbReference type="NCBIfam" id="NF004079">
    <property type="entry name" value="PRK05584.1"/>
    <property type="match status" value="1"/>
</dbReference>
<dbReference type="PANTHER" id="PTHR46832">
    <property type="entry name" value="5'-METHYLTHIOADENOSINE/S-ADENOSYLHOMOCYSTEINE NUCLEOSIDASE"/>
    <property type="match status" value="1"/>
</dbReference>
<dbReference type="InterPro" id="IPR035994">
    <property type="entry name" value="Nucleoside_phosphorylase_sf"/>
</dbReference>
<evidence type="ECO:0000313" key="7">
    <source>
        <dbReference type="EMBL" id="CAI9916932.1"/>
    </source>
</evidence>
<dbReference type="EMBL" id="CATOUU010000116">
    <property type="protein sequence ID" value="CAI9916932.1"/>
    <property type="molecule type" value="Genomic_DNA"/>
</dbReference>
<dbReference type="SUPFAM" id="SSF53167">
    <property type="entry name" value="Purine and uridine phosphorylases"/>
    <property type="match status" value="1"/>
</dbReference>
<dbReference type="EC" id="3.2.2.9" evidence="2"/>
<evidence type="ECO:0000256" key="2">
    <source>
        <dbReference type="ARBA" id="ARBA00011974"/>
    </source>
</evidence>
<evidence type="ECO:0000256" key="3">
    <source>
        <dbReference type="ARBA" id="ARBA00022605"/>
    </source>
</evidence>
<dbReference type="GO" id="GO:0008782">
    <property type="term" value="F:adenosylhomocysteine nucleosidase activity"/>
    <property type="evidence" value="ECO:0007669"/>
    <property type="project" value="UniProtKB-EC"/>
</dbReference>
<dbReference type="InterPro" id="IPR000845">
    <property type="entry name" value="Nucleoside_phosphorylase_d"/>
</dbReference>
<accession>A0AA86TIH6</accession>
<name>A0AA86TIH6_9EUKA</name>
<dbReference type="Gene3D" id="3.40.50.1580">
    <property type="entry name" value="Nucleoside phosphorylase domain"/>
    <property type="match status" value="1"/>
</dbReference>
<gene>
    <name evidence="7" type="ORF">HINF_LOCUS4577</name>
    <name evidence="8" type="ORF">HINF_LOCUS60820</name>
</gene>
<dbReference type="EMBL" id="CAXDID020000359">
    <property type="protein sequence ID" value="CAL6082028.1"/>
    <property type="molecule type" value="Genomic_DNA"/>
</dbReference>
<sequence>MIGLLCATDREFETLQKNCEHLEKVEVMGRTFYQGEFQKKKVVLSKCGVGKVSCALTVAAFHLQFKCTKLVFVGTAGALSKDLRVGDIVVSSGCVQHDFDGRPFVEKCLVFSVGKKVIPAAEDLVKLCQSAAEKFVSSKQISQAVLDEFTITSQKVVSGVIASGDQFVSSPEMKNAILEFTPEAMCCEMEGAAVAQACFELKMDYCVVRVVSDSGDGSAFVDYEKFCDKLAGVVCFGVLKEVVEMM</sequence>
<dbReference type="GO" id="GO:0019284">
    <property type="term" value="P:L-methionine salvage from S-adenosylmethionine"/>
    <property type="evidence" value="ECO:0007669"/>
    <property type="project" value="TreeGrafter"/>
</dbReference>
<dbReference type="GO" id="GO:0019509">
    <property type="term" value="P:L-methionine salvage from methylthioadenosine"/>
    <property type="evidence" value="ECO:0007669"/>
    <property type="project" value="InterPro"/>
</dbReference>
<dbReference type="Pfam" id="PF01048">
    <property type="entry name" value="PNP_UDP_1"/>
    <property type="match status" value="1"/>
</dbReference>
<evidence type="ECO:0000256" key="5">
    <source>
        <dbReference type="ARBA" id="ARBA00023167"/>
    </source>
</evidence>
<dbReference type="AlphaFoldDB" id="A0AA86TIH6"/>
<organism evidence="7">
    <name type="scientific">Hexamita inflata</name>
    <dbReference type="NCBI Taxonomy" id="28002"/>
    <lineage>
        <taxon>Eukaryota</taxon>
        <taxon>Metamonada</taxon>
        <taxon>Diplomonadida</taxon>
        <taxon>Hexamitidae</taxon>
        <taxon>Hexamitinae</taxon>
        <taxon>Hexamita</taxon>
    </lineage>
</organism>
<dbReference type="CDD" id="cd09008">
    <property type="entry name" value="MTAN"/>
    <property type="match status" value="1"/>
</dbReference>
<proteinExistence type="predicted"/>
<dbReference type="InterPro" id="IPR010049">
    <property type="entry name" value="MTA_SAH_Nsdase"/>
</dbReference>
<evidence type="ECO:0000259" key="6">
    <source>
        <dbReference type="Pfam" id="PF01048"/>
    </source>
</evidence>
<feature type="domain" description="Nucleoside phosphorylase" evidence="6">
    <location>
        <begin position="2"/>
        <end position="243"/>
    </location>
</feature>
<comment type="caution">
    <text evidence="7">The sequence shown here is derived from an EMBL/GenBank/DDBJ whole genome shotgun (WGS) entry which is preliminary data.</text>
</comment>
<keyword evidence="5" id="KW-0486">Methionine biosynthesis</keyword>
<dbReference type="GO" id="GO:0005829">
    <property type="term" value="C:cytosol"/>
    <property type="evidence" value="ECO:0007669"/>
    <property type="project" value="TreeGrafter"/>
</dbReference>
<evidence type="ECO:0000256" key="1">
    <source>
        <dbReference type="ARBA" id="ARBA00004945"/>
    </source>
</evidence>
<comment type="pathway">
    <text evidence="1">Amino-acid biosynthesis; L-methionine biosynthesis via salvage pathway; S-methyl-5-thio-alpha-D-ribose 1-phosphate from S-methyl-5'-thioadenosine (hydrolase route): step 1/2.</text>
</comment>
<keyword evidence="9" id="KW-1185">Reference proteome</keyword>
<keyword evidence="3" id="KW-0028">Amino-acid biosynthesis</keyword>